<evidence type="ECO:0000256" key="2">
    <source>
        <dbReference type="ARBA" id="ARBA00023015"/>
    </source>
</evidence>
<dbReference type="InterPro" id="IPR007627">
    <property type="entry name" value="RNA_pol_sigma70_r2"/>
</dbReference>
<dbReference type="InterPro" id="IPR046531">
    <property type="entry name" value="DUF6596"/>
</dbReference>
<dbReference type="EMBL" id="CP031263">
    <property type="protein sequence ID" value="AXH90384.1"/>
    <property type="molecule type" value="Genomic_DNA"/>
</dbReference>
<comment type="similarity">
    <text evidence="1">Belongs to the sigma-70 factor family. ECF subfamily.</text>
</comment>
<dbReference type="InterPro" id="IPR013249">
    <property type="entry name" value="RNA_pol_sigma70_r4_t2"/>
</dbReference>
<accession>A0A6N3K154</accession>
<evidence type="ECO:0000259" key="7">
    <source>
        <dbReference type="Pfam" id="PF20239"/>
    </source>
</evidence>
<name>A0A6N3K154_9ACTN</name>
<dbReference type="InterPro" id="IPR013325">
    <property type="entry name" value="RNA_pol_sigma_r2"/>
</dbReference>
<dbReference type="PANTHER" id="PTHR47756:SF2">
    <property type="entry name" value="BLL6612 PROTEIN"/>
    <property type="match status" value="1"/>
</dbReference>
<dbReference type="Gene3D" id="1.10.10.10">
    <property type="entry name" value="Winged helix-like DNA-binding domain superfamily/Winged helix DNA-binding domain"/>
    <property type="match status" value="1"/>
</dbReference>
<dbReference type="PANTHER" id="PTHR47756">
    <property type="entry name" value="BLL6612 PROTEIN-RELATED"/>
    <property type="match status" value="1"/>
</dbReference>
<dbReference type="InterPro" id="IPR013324">
    <property type="entry name" value="RNA_pol_sigma_r3/r4-like"/>
</dbReference>
<keyword evidence="2" id="KW-0805">Transcription regulation</keyword>
<keyword evidence="4" id="KW-0804">Transcription</keyword>
<evidence type="ECO:0000256" key="3">
    <source>
        <dbReference type="ARBA" id="ARBA00023082"/>
    </source>
</evidence>
<dbReference type="InterPro" id="IPR014284">
    <property type="entry name" value="RNA_pol_sigma-70_dom"/>
</dbReference>
<dbReference type="SUPFAM" id="SSF88659">
    <property type="entry name" value="Sigma3 and sigma4 domains of RNA polymerase sigma factors"/>
    <property type="match status" value="1"/>
</dbReference>
<evidence type="ECO:0000259" key="6">
    <source>
        <dbReference type="Pfam" id="PF08281"/>
    </source>
</evidence>
<dbReference type="Pfam" id="PF20239">
    <property type="entry name" value="DUF6596"/>
    <property type="match status" value="1"/>
</dbReference>
<feature type="domain" description="DUF6596" evidence="7">
    <location>
        <begin position="181"/>
        <end position="281"/>
    </location>
</feature>
<evidence type="ECO:0000313" key="9">
    <source>
        <dbReference type="Proteomes" id="UP000253958"/>
    </source>
</evidence>
<dbReference type="Pfam" id="PF08281">
    <property type="entry name" value="Sigma70_r4_2"/>
    <property type="match status" value="1"/>
</dbReference>
<reference evidence="8 9" key="2">
    <citation type="submission" date="2018-08" db="EMBL/GenBank/DDBJ databases">
        <title>Streptomyces kandeliansis sp. nov., an endophytic bacterium isolated from mangrove plant.</title>
        <authorList>
            <person name="Wang R."/>
        </authorList>
    </citation>
    <scope>NUCLEOTIDE SEQUENCE [LARGE SCALE GENOMIC DNA]</scope>
    <source>
        <strain evidence="9">H14(2018)</strain>
    </source>
</reference>
<dbReference type="Proteomes" id="UP000253958">
    <property type="component" value="Chromosome"/>
</dbReference>
<feature type="domain" description="RNA polymerase sigma-70 region 2" evidence="5">
    <location>
        <begin position="9"/>
        <end position="74"/>
    </location>
</feature>
<proteinExistence type="inferred from homology"/>
<organism evidence="8 9">
    <name type="scientific">Micromonospora aurantiaca</name>
    <name type="common">nom. illeg.</name>
    <dbReference type="NCBI Taxonomy" id="47850"/>
    <lineage>
        <taxon>Bacteria</taxon>
        <taxon>Bacillati</taxon>
        <taxon>Actinomycetota</taxon>
        <taxon>Actinomycetes</taxon>
        <taxon>Micromonosporales</taxon>
        <taxon>Micromonosporaceae</taxon>
        <taxon>Micromonospora</taxon>
    </lineage>
</organism>
<keyword evidence="3" id="KW-0731">Sigma factor</keyword>
<dbReference type="Gene3D" id="1.10.1740.10">
    <property type="match status" value="1"/>
</dbReference>
<sequence length="419" mass="45265">MTATVVEDLLRTLAPQVLGVLVRRHGQFYACEDAVQEALLAAAVQWPEQGLPDRPRSWLVTVATRRLTDEWRSEHARREREVAVAVRQPAYATVAPPADEDPPSGDDTLRLLLLCCHPALPVSGQVALTLRAVGGLSTAEIARAYLVPEATMSQRIRRAKQRIEASGARFTLPSPADRDERLAAVLRVLYLVFNEGYTASSGEALHRAELTGEAIRLTRELRRLLPDDGEVAGLLALMLLTDAHRAARTGPDGELVPLAEQDRSRWDPDAVAEGVALVTEALTWSAPGPYQVQAAIAAVHAEAPAAEDTDWRQIVALYRVLAQVAPNPMVTLNQAVAVAMVDGPRAGLSLLATLDADDRTAGHHRLAAVRAHLLDMAGDRTEARAAYLAAARATTSLPERRYLEVRAARLAGDSGDRPG</sequence>
<evidence type="ECO:0000256" key="4">
    <source>
        <dbReference type="ARBA" id="ARBA00023163"/>
    </source>
</evidence>
<gene>
    <name evidence="8" type="ORF">DVH21_10830</name>
</gene>
<dbReference type="GO" id="GO:0006352">
    <property type="term" value="P:DNA-templated transcription initiation"/>
    <property type="evidence" value="ECO:0007669"/>
    <property type="project" value="InterPro"/>
</dbReference>
<protein>
    <submittedName>
        <fullName evidence="8">RNA polymerase sigma factor</fullName>
    </submittedName>
</protein>
<dbReference type="GO" id="GO:0016987">
    <property type="term" value="F:sigma factor activity"/>
    <property type="evidence" value="ECO:0007669"/>
    <property type="project" value="UniProtKB-KW"/>
</dbReference>
<dbReference type="Pfam" id="PF04542">
    <property type="entry name" value="Sigma70_r2"/>
    <property type="match status" value="1"/>
</dbReference>
<dbReference type="RefSeq" id="WP_114919355.1">
    <property type="nucleotide sequence ID" value="NZ_CP031263.1"/>
</dbReference>
<evidence type="ECO:0000313" key="8">
    <source>
        <dbReference type="EMBL" id="AXH90384.1"/>
    </source>
</evidence>
<dbReference type="SUPFAM" id="SSF88946">
    <property type="entry name" value="Sigma2 domain of RNA polymerase sigma factors"/>
    <property type="match status" value="1"/>
</dbReference>
<evidence type="ECO:0000256" key="1">
    <source>
        <dbReference type="ARBA" id="ARBA00010641"/>
    </source>
</evidence>
<dbReference type="AlphaFoldDB" id="A0A6N3K154"/>
<evidence type="ECO:0000259" key="5">
    <source>
        <dbReference type="Pfam" id="PF04542"/>
    </source>
</evidence>
<reference evidence="8 9" key="1">
    <citation type="submission" date="2018-07" db="EMBL/GenBank/DDBJ databases">
        <authorList>
            <person name="Ye Y."/>
        </authorList>
    </citation>
    <scope>NUCLEOTIDE SEQUENCE [LARGE SCALE GENOMIC DNA]</scope>
    <source>
        <strain evidence="9">H14(2018)</strain>
    </source>
</reference>
<dbReference type="InterPro" id="IPR036388">
    <property type="entry name" value="WH-like_DNA-bd_sf"/>
</dbReference>
<dbReference type="NCBIfam" id="TIGR02937">
    <property type="entry name" value="sigma70-ECF"/>
    <property type="match status" value="1"/>
</dbReference>
<dbReference type="GO" id="GO:0003677">
    <property type="term" value="F:DNA binding"/>
    <property type="evidence" value="ECO:0007669"/>
    <property type="project" value="InterPro"/>
</dbReference>
<feature type="domain" description="RNA polymerase sigma factor 70 region 4 type 2" evidence="6">
    <location>
        <begin position="111"/>
        <end position="163"/>
    </location>
</feature>